<name>A0AAD2WE07_PSEPU</name>
<proteinExistence type="predicted"/>
<sequence>MTLGGLAGAILGGLAGGTAGGLAGAKMGEEIDARVLDNYECLNCGQAFSQAEH</sequence>
<protein>
    <submittedName>
        <fullName evidence="1">Uncharacterized protein</fullName>
    </submittedName>
</protein>
<reference evidence="1 2" key="1">
    <citation type="submission" date="2013-02" db="EMBL/GenBank/DDBJ databases">
        <title>Insights into the proteome of triclosan-resistant Pseudomonas putida TRO1, isolated from activated sludge.</title>
        <authorList>
            <person name="Lolas I.B."/>
            <person name="Almeida B."/>
            <person name="Starnawski P.M."/>
            <person name="Soenderkaer M."/>
            <person name="Nielsen K.L."/>
            <person name="Nielsen J.L."/>
        </authorList>
    </citation>
    <scope>NUCLEOTIDE SEQUENCE [LARGE SCALE GENOMIC DNA]</scope>
    <source>
        <strain evidence="1 2">TRO1</strain>
    </source>
</reference>
<dbReference type="Proteomes" id="UP000013237">
    <property type="component" value="Unassembled WGS sequence"/>
</dbReference>
<evidence type="ECO:0000313" key="2">
    <source>
        <dbReference type="Proteomes" id="UP000013237"/>
    </source>
</evidence>
<evidence type="ECO:0000313" key="1">
    <source>
        <dbReference type="EMBL" id="ENY79417.1"/>
    </source>
</evidence>
<gene>
    <name evidence="1" type="ORF">C206_01857</name>
</gene>
<dbReference type="AlphaFoldDB" id="A0AAD2WE07"/>
<dbReference type="EMBL" id="APBQ01000010">
    <property type="protein sequence ID" value="ENY79417.1"/>
    <property type="molecule type" value="Genomic_DNA"/>
</dbReference>
<accession>A0AAD2WE07</accession>
<comment type="caution">
    <text evidence="1">The sequence shown here is derived from an EMBL/GenBank/DDBJ whole genome shotgun (WGS) entry which is preliminary data.</text>
</comment>
<organism evidence="1 2">
    <name type="scientific">Pseudomonas putida TRO1</name>
    <dbReference type="NCBI Taxonomy" id="1227924"/>
    <lineage>
        <taxon>Bacteria</taxon>
        <taxon>Pseudomonadati</taxon>
        <taxon>Pseudomonadota</taxon>
        <taxon>Gammaproteobacteria</taxon>
        <taxon>Pseudomonadales</taxon>
        <taxon>Pseudomonadaceae</taxon>
        <taxon>Pseudomonas</taxon>
    </lineage>
</organism>